<feature type="compositionally biased region" description="Basic and acidic residues" evidence="1">
    <location>
        <begin position="69"/>
        <end position="84"/>
    </location>
</feature>
<dbReference type="RefSeq" id="WP_097931546.1">
    <property type="nucleotide sequence ID" value="NZ_OCTN01000008.1"/>
</dbReference>
<dbReference type="AlphaFoldDB" id="A0A2C9CV95"/>
<dbReference type="OrthoDB" id="9942167at2"/>
<evidence type="ECO:0000256" key="1">
    <source>
        <dbReference type="SAM" id="MobiDB-lite"/>
    </source>
</evidence>
<organism evidence="2 3">
    <name type="scientific">Pontivivens marinum</name>
    <dbReference type="NCBI Taxonomy" id="1690039"/>
    <lineage>
        <taxon>Bacteria</taxon>
        <taxon>Pseudomonadati</taxon>
        <taxon>Pseudomonadota</taxon>
        <taxon>Alphaproteobacteria</taxon>
        <taxon>Rhodobacterales</taxon>
        <taxon>Paracoccaceae</taxon>
        <taxon>Pontivivens</taxon>
    </lineage>
</organism>
<dbReference type="EMBL" id="OCTN01000008">
    <property type="protein sequence ID" value="SOH95234.1"/>
    <property type="molecule type" value="Genomic_DNA"/>
</dbReference>
<feature type="region of interest" description="Disordered" evidence="1">
    <location>
        <begin position="66"/>
        <end position="93"/>
    </location>
</feature>
<dbReference type="Proteomes" id="UP000220034">
    <property type="component" value="Unassembled WGS sequence"/>
</dbReference>
<keyword evidence="3" id="KW-1185">Reference proteome</keyword>
<name>A0A2C9CV95_9RHOB</name>
<proteinExistence type="predicted"/>
<protein>
    <submittedName>
        <fullName evidence="2">Uncharacterized protein</fullName>
    </submittedName>
</protein>
<reference evidence="3" key="1">
    <citation type="submission" date="2017-09" db="EMBL/GenBank/DDBJ databases">
        <authorList>
            <person name="Varghese N."/>
            <person name="Submissions S."/>
        </authorList>
    </citation>
    <scope>NUCLEOTIDE SEQUENCE [LARGE SCALE GENOMIC DNA]</scope>
    <source>
        <strain evidence="3">C7</strain>
    </source>
</reference>
<evidence type="ECO:0000313" key="2">
    <source>
        <dbReference type="EMBL" id="SOH95234.1"/>
    </source>
</evidence>
<sequence>MAIKNIPSNNPEYRRRKKVQKEFEQLLLDDGHGTLFHTPPVKPKARQSLARDKLILDAIKYNLSVPQSMRDEVNRPPDENPKVPDEDDGKAPW</sequence>
<evidence type="ECO:0000313" key="3">
    <source>
        <dbReference type="Proteomes" id="UP000220034"/>
    </source>
</evidence>
<gene>
    <name evidence="2" type="ORF">SAMN06273572_108108</name>
</gene>
<accession>A0A2C9CV95</accession>